<protein>
    <submittedName>
        <fullName evidence="1">Uncharacterized protein</fullName>
    </submittedName>
</protein>
<dbReference type="AlphaFoldDB" id="A0A0A9FFS2"/>
<evidence type="ECO:0000313" key="1">
    <source>
        <dbReference type="EMBL" id="JAE11910.1"/>
    </source>
</evidence>
<dbReference type="EMBL" id="GBRH01185986">
    <property type="protein sequence ID" value="JAE11910.1"/>
    <property type="molecule type" value="Transcribed_RNA"/>
</dbReference>
<accession>A0A0A9FFS2</accession>
<proteinExistence type="predicted"/>
<name>A0A0A9FFS2_ARUDO</name>
<organism evidence="1">
    <name type="scientific">Arundo donax</name>
    <name type="common">Giant reed</name>
    <name type="synonym">Donax arundinaceus</name>
    <dbReference type="NCBI Taxonomy" id="35708"/>
    <lineage>
        <taxon>Eukaryota</taxon>
        <taxon>Viridiplantae</taxon>
        <taxon>Streptophyta</taxon>
        <taxon>Embryophyta</taxon>
        <taxon>Tracheophyta</taxon>
        <taxon>Spermatophyta</taxon>
        <taxon>Magnoliopsida</taxon>
        <taxon>Liliopsida</taxon>
        <taxon>Poales</taxon>
        <taxon>Poaceae</taxon>
        <taxon>PACMAD clade</taxon>
        <taxon>Arundinoideae</taxon>
        <taxon>Arundineae</taxon>
        <taxon>Arundo</taxon>
    </lineage>
</organism>
<reference evidence="1" key="1">
    <citation type="submission" date="2014-09" db="EMBL/GenBank/DDBJ databases">
        <authorList>
            <person name="Magalhaes I.L.F."/>
            <person name="Oliveira U."/>
            <person name="Santos F.R."/>
            <person name="Vidigal T.H.D.A."/>
            <person name="Brescovit A.D."/>
            <person name="Santos A.J."/>
        </authorList>
    </citation>
    <scope>NUCLEOTIDE SEQUENCE</scope>
    <source>
        <tissue evidence="1">Shoot tissue taken approximately 20 cm above the soil surface</tissue>
    </source>
</reference>
<reference evidence="1" key="2">
    <citation type="journal article" date="2015" name="Data Brief">
        <title>Shoot transcriptome of the giant reed, Arundo donax.</title>
        <authorList>
            <person name="Barrero R.A."/>
            <person name="Guerrero F.D."/>
            <person name="Moolhuijzen P."/>
            <person name="Goolsby J.A."/>
            <person name="Tidwell J."/>
            <person name="Bellgard S.E."/>
            <person name="Bellgard M.I."/>
        </authorList>
    </citation>
    <scope>NUCLEOTIDE SEQUENCE</scope>
    <source>
        <tissue evidence="1">Shoot tissue taken approximately 20 cm above the soil surface</tissue>
    </source>
</reference>
<sequence>MESWQTERSSVCCVSRCGARPPGFEPTAPHPRSYLASAAGRLAPWSFEKKWNPVLQVQSDFSRS</sequence>